<accession>A0AAV3ZZT6</accession>
<gene>
    <name evidence="1" type="ORF">PoB_002646300</name>
</gene>
<proteinExistence type="predicted"/>
<organism evidence="1 2">
    <name type="scientific">Plakobranchus ocellatus</name>
    <dbReference type="NCBI Taxonomy" id="259542"/>
    <lineage>
        <taxon>Eukaryota</taxon>
        <taxon>Metazoa</taxon>
        <taxon>Spiralia</taxon>
        <taxon>Lophotrochozoa</taxon>
        <taxon>Mollusca</taxon>
        <taxon>Gastropoda</taxon>
        <taxon>Heterobranchia</taxon>
        <taxon>Euthyneura</taxon>
        <taxon>Panpulmonata</taxon>
        <taxon>Sacoglossa</taxon>
        <taxon>Placobranchoidea</taxon>
        <taxon>Plakobranchidae</taxon>
        <taxon>Plakobranchus</taxon>
    </lineage>
</organism>
<evidence type="ECO:0000313" key="2">
    <source>
        <dbReference type="Proteomes" id="UP000735302"/>
    </source>
</evidence>
<dbReference type="AlphaFoldDB" id="A0AAV3ZZT6"/>
<comment type="caution">
    <text evidence="1">The sequence shown here is derived from an EMBL/GenBank/DDBJ whole genome shotgun (WGS) entry which is preliminary data.</text>
</comment>
<dbReference type="Proteomes" id="UP000735302">
    <property type="component" value="Unassembled WGS sequence"/>
</dbReference>
<protein>
    <submittedName>
        <fullName evidence="1">Uncharacterized protein</fullName>
    </submittedName>
</protein>
<dbReference type="EMBL" id="BLXT01003024">
    <property type="protein sequence ID" value="GFN99957.1"/>
    <property type="molecule type" value="Genomic_DNA"/>
</dbReference>
<keyword evidence="2" id="KW-1185">Reference proteome</keyword>
<name>A0AAV3ZZT6_9GAST</name>
<evidence type="ECO:0000313" key="1">
    <source>
        <dbReference type="EMBL" id="GFN99957.1"/>
    </source>
</evidence>
<sequence length="114" mass="13685">MKTEHTKAKAGSCVQMELHWRPMRERVSRDDIMYDMPLMYQQHEYDYLSSLLMVYVPLRDLQSAKHKKEKKNAALYKPTMNYEAYGQCSFHFVGRLVWDELPGFIREVRHLDKV</sequence>
<reference evidence="1 2" key="1">
    <citation type="journal article" date="2021" name="Elife">
        <title>Chloroplast acquisition without the gene transfer in kleptoplastic sea slugs, Plakobranchus ocellatus.</title>
        <authorList>
            <person name="Maeda T."/>
            <person name="Takahashi S."/>
            <person name="Yoshida T."/>
            <person name="Shimamura S."/>
            <person name="Takaki Y."/>
            <person name="Nagai Y."/>
            <person name="Toyoda A."/>
            <person name="Suzuki Y."/>
            <person name="Arimoto A."/>
            <person name="Ishii H."/>
            <person name="Satoh N."/>
            <person name="Nishiyama T."/>
            <person name="Hasebe M."/>
            <person name="Maruyama T."/>
            <person name="Minagawa J."/>
            <person name="Obokata J."/>
            <person name="Shigenobu S."/>
        </authorList>
    </citation>
    <scope>NUCLEOTIDE SEQUENCE [LARGE SCALE GENOMIC DNA]</scope>
</reference>